<evidence type="ECO:0000256" key="3">
    <source>
        <dbReference type="ARBA" id="ARBA00012664"/>
    </source>
</evidence>
<comment type="pathway">
    <text evidence="1 7">Cofactor biosynthesis; riboflavin biosynthesis; riboflavin from 2-hydroxy-3-oxobutyl phosphate and 5-amino-6-(D-ribitylamino)uracil: step 1/2.</text>
</comment>
<protein>
    <recommendedName>
        <fullName evidence="3 7">6,7-dimethyl-8-ribityllumazine synthase</fullName>
        <shortName evidence="7">DMRL synthase</shortName>
        <shortName evidence="7">LS</shortName>
        <shortName evidence="7">Lumazine synthase</shortName>
        <ecNumber evidence="3 7">2.5.1.78</ecNumber>
    </recommendedName>
</protein>
<organism evidence="8 9">
    <name type="scientific">Actinoallomurus spadix</name>
    <dbReference type="NCBI Taxonomy" id="79912"/>
    <lineage>
        <taxon>Bacteria</taxon>
        <taxon>Bacillati</taxon>
        <taxon>Actinomycetota</taxon>
        <taxon>Actinomycetes</taxon>
        <taxon>Streptosporangiales</taxon>
        <taxon>Thermomonosporaceae</taxon>
        <taxon>Actinoallomurus</taxon>
    </lineage>
</organism>
<keyword evidence="9" id="KW-1185">Reference proteome</keyword>
<dbReference type="HAMAP" id="MF_00178">
    <property type="entry name" value="Lumazine_synth"/>
    <property type="match status" value="1"/>
</dbReference>
<reference evidence="8 9" key="1">
    <citation type="journal article" date="2019" name="Int. J. Syst. Evol. Microbiol.">
        <title>The Global Catalogue of Microorganisms (GCM) 10K type strain sequencing project: providing services to taxonomists for standard genome sequencing and annotation.</title>
        <authorList>
            <consortium name="The Broad Institute Genomics Platform"/>
            <consortium name="The Broad Institute Genome Sequencing Center for Infectious Disease"/>
            <person name="Wu L."/>
            <person name="Ma J."/>
        </authorList>
    </citation>
    <scope>NUCLEOTIDE SEQUENCE [LARGE SCALE GENOMIC DNA]</scope>
    <source>
        <strain evidence="8 9">JCM 3146</strain>
    </source>
</reference>
<feature type="active site" description="Proton donor" evidence="7">
    <location>
        <position position="88"/>
    </location>
</feature>
<evidence type="ECO:0000256" key="5">
    <source>
        <dbReference type="ARBA" id="ARBA00022679"/>
    </source>
</evidence>
<comment type="caution">
    <text evidence="8">The sequence shown here is derived from an EMBL/GenBank/DDBJ whole genome shotgun (WGS) entry which is preliminary data.</text>
</comment>
<dbReference type="InterPro" id="IPR036467">
    <property type="entry name" value="LS/RS_sf"/>
</dbReference>
<dbReference type="EMBL" id="BAAABM010000007">
    <property type="protein sequence ID" value="GAA0324456.1"/>
    <property type="molecule type" value="Genomic_DNA"/>
</dbReference>
<dbReference type="PANTHER" id="PTHR21058">
    <property type="entry name" value="6,7-DIMETHYL-8-RIBITYLLUMAZINE SYNTHASE DMRL SYNTHASE LUMAZINE SYNTHASE"/>
    <property type="match status" value="1"/>
</dbReference>
<dbReference type="InterPro" id="IPR034964">
    <property type="entry name" value="LS"/>
</dbReference>
<dbReference type="InterPro" id="IPR002180">
    <property type="entry name" value="LS/RS"/>
</dbReference>
<evidence type="ECO:0000256" key="4">
    <source>
        <dbReference type="ARBA" id="ARBA00022619"/>
    </source>
</evidence>
<comment type="similarity">
    <text evidence="2 7">Belongs to the DMRL synthase family.</text>
</comment>
<evidence type="ECO:0000313" key="9">
    <source>
        <dbReference type="Proteomes" id="UP001501822"/>
    </source>
</evidence>
<proteinExistence type="inferred from homology"/>
<gene>
    <name evidence="7 8" type="primary">ribH</name>
    <name evidence="8" type="ORF">GCM10010151_12890</name>
</gene>
<feature type="binding site" evidence="7">
    <location>
        <begin position="58"/>
        <end position="60"/>
    </location>
    <ligand>
        <name>5-amino-6-(D-ribitylamino)uracil</name>
        <dbReference type="ChEBI" id="CHEBI:15934"/>
    </ligand>
</feature>
<dbReference type="PANTHER" id="PTHR21058:SF0">
    <property type="entry name" value="6,7-DIMETHYL-8-RIBITYLLUMAZINE SYNTHASE"/>
    <property type="match status" value="1"/>
</dbReference>
<dbReference type="Proteomes" id="UP001501822">
    <property type="component" value="Unassembled WGS sequence"/>
</dbReference>
<sequence length="170" mass="18083">MSGIGRPGETYVDASGLRLGIVCTRWHARITDRLLERAVATAKECRVAEPVVVRVAGALEIPVVAQQLARDNDAVVCLGAVIRGETPHFDYVCDSVTAGLTRVALDEGTPVGNGVLTCETLDQALDRCGLDDSHEDKGMEATVAALDTALTLRGLRHHGHARHDAEHLGS</sequence>
<dbReference type="EC" id="2.5.1.78" evidence="3 7"/>
<dbReference type="RefSeq" id="WP_252799861.1">
    <property type="nucleotide sequence ID" value="NZ_BAAABM010000007.1"/>
</dbReference>
<name>A0ABN0W3Z8_9ACTN</name>
<feature type="binding site" evidence="7">
    <location>
        <position position="127"/>
    </location>
    <ligand>
        <name>(2S)-2-hydroxy-3-oxobutyl phosphate</name>
        <dbReference type="ChEBI" id="CHEBI:58830"/>
    </ligand>
</feature>
<dbReference type="SUPFAM" id="SSF52121">
    <property type="entry name" value="Lumazine synthase"/>
    <property type="match status" value="1"/>
</dbReference>
<evidence type="ECO:0000313" key="8">
    <source>
        <dbReference type="EMBL" id="GAA0324456.1"/>
    </source>
</evidence>
<feature type="binding site" evidence="7">
    <location>
        <position position="113"/>
    </location>
    <ligand>
        <name>5-amino-6-(D-ribitylamino)uracil</name>
        <dbReference type="ChEBI" id="CHEBI:15934"/>
    </ligand>
</feature>
<evidence type="ECO:0000256" key="1">
    <source>
        <dbReference type="ARBA" id="ARBA00004917"/>
    </source>
</evidence>
<keyword evidence="5 7" id="KW-0808">Transferase</keyword>
<dbReference type="Gene3D" id="3.40.50.960">
    <property type="entry name" value="Lumazine/riboflavin synthase"/>
    <property type="match status" value="1"/>
</dbReference>
<dbReference type="CDD" id="cd09209">
    <property type="entry name" value="Lumazine_synthase-I"/>
    <property type="match status" value="1"/>
</dbReference>
<feature type="binding site" evidence="7">
    <location>
        <position position="26"/>
    </location>
    <ligand>
        <name>5-amino-6-(D-ribitylamino)uracil</name>
        <dbReference type="ChEBI" id="CHEBI:15934"/>
    </ligand>
</feature>
<comment type="function">
    <text evidence="7">Catalyzes the formation of 6,7-dimethyl-8-ribityllumazine by condensation of 5-amino-6-(D-ribitylamino)uracil with 3,4-dihydroxy-2-butanone 4-phosphate. This is the penultimate step in the biosynthesis of riboflavin.</text>
</comment>
<comment type="catalytic activity">
    <reaction evidence="6 7">
        <text>(2S)-2-hydroxy-3-oxobutyl phosphate + 5-amino-6-(D-ribitylamino)uracil = 6,7-dimethyl-8-(1-D-ribityl)lumazine + phosphate + 2 H2O + H(+)</text>
        <dbReference type="Rhea" id="RHEA:26152"/>
        <dbReference type="ChEBI" id="CHEBI:15377"/>
        <dbReference type="ChEBI" id="CHEBI:15378"/>
        <dbReference type="ChEBI" id="CHEBI:15934"/>
        <dbReference type="ChEBI" id="CHEBI:43474"/>
        <dbReference type="ChEBI" id="CHEBI:58201"/>
        <dbReference type="ChEBI" id="CHEBI:58830"/>
        <dbReference type="EC" id="2.5.1.78"/>
    </reaction>
</comment>
<evidence type="ECO:0000256" key="6">
    <source>
        <dbReference type="ARBA" id="ARBA00048785"/>
    </source>
</evidence>
<feature type="binding site" evidence="7">
    <location>
        <begin position="85"/>
        <end position="86"/>
    </location>
    <ligand>
        <name>(2S)-2-hydroxy-3-oxobutyl phosphate</name>
        <dbReference type="ChEBI" id="CHEBI:58830"/>
    </ligand>
</feature>
<feature type="binding site" evidence="7">
    <location>
        <begin position="80"/>
        <end position="82"/>
    </location>
    <ligand>
        <name>5-amino-6-(D-ribitylamino)uracil</name>
        <dbReference type="ChEBI" id="CHEBI:15934"/>
    </ligand>
</feature>
<accession>A0ABN0W3Z8</accession>
<evidence type="ECO:0000256" key="2">
    <source>
        <dbReference type="ARBA" id="ARBA00007424"/>
    </source>
</evidence>
<evidence type="ECO:0000256" key="7">
    <source>
        <dbReference type="HAMAP-Rule" id="MF_00178"/>
    </source>
</evidence>
<dbReference type="NCBIfam" id="TIGR00114">
    <property type="entry name" value="lumazine-synth"/>
    <property type="match status" value="1"/>
</dbReference>
<dbReference type="Pfam" id="PF00885">
    <property type="entry name" value="DMRL_synthase"/>
    <property type="match status" value="1"/>
</dbReference>
<keyword evidence="4 7" id="KW-0686">Riboflavin biosynthesis</keyword>